<dbReference type="OrthoDB" id="275301at2759"/>
<protein>
    <recommendedName>
        <fullName evidence="7">Protein kinase domain-containing protein</fullName>
    </recommendedName>
</protein>
<dbReference type="Gene3D" id="1.10.510.10">
    <property type="entry name" value="Transferase(Phosphotransferase) domain 1"/>
    <property type="match status" value="1"/>
</dbReference>
<reference evidence="8" key="1">
    <citation type="journal article" date="2012" name="Nat. Biotechnol.">
        <title>Reference genome sequence of the model plant Setaria.</title>
        <authorList>
            <person name="Bennetzen J.L."/>
            <person name="Schmutz J."/>
            <person name="Wang H."/>
            <person name="Percifield R."/>
            <person name="Hawkins J."/>
            <person name="Pontaroli A.C."/>
            <person name="Estep M."/>
            <person name="Feng L."/>
            <person name="Vaughn J.N."/>
            <person name="Grimwood J."/>
            <person name="Jenkins J."/>
            <person name="Barry K."/>
            <person name="Lindquist E."/>
            <person name="Hellsten U."/>
            <person name="Deshpande S."/>
            <person name="Wang X."/>
            <person name="Wu X."/>
            <person name="Mitros T."/>
            <person name="Triplett J."/>
            <person name="Yang X."/>
            <person name="Ye C.Y."/>
            <person name="Mauro-Herrera M."/>
            <person name="Wang L."/>
            <person name="Li P."/>
            <person name="Sharma M."/>
            <person name="Sharma R."/>
            <person name="Ronald P.C."/>
            <person name="Panaud O."/>
            <person name="Kellogg E.A."/>
            <person name="Brutnell T.P."/>
            <person name="Doust A.N."/>
            <person name="Tuskan G.A."/>
            <person name="Rokhsar D."/>
            <person name="Devos K.M."/>
        </authorList>
    </citation>
    <scope>NUCLEOTIDE SEQUENCE [LARGE SCALE GENOMIC DNA]</scope>
    <source>
        <strain evidence="8">Yugu1</strain>
    </source>
</reference>
<keyword evidence="1" id="KW-0808">Transferase</keyword>
<dbReference type="GO" id="GO:0005524">
    <property type="term" value="F:ATP binding"/>
    <property type="evidence" value="ECO:0007669"/>
    <property type="project" value="UniProtKB-UniRule"/>
</dbReference>
<keyword evidence="4 5" id="KW-0067">ATP-binding</keyword>
<gene>
    <name evidence="8" type="ORF">SETIT_9G440300v2</name>
</gene>
<evidence type="ECO:0000259" key="7">
    <source>
        <dbReference type="PROSITE" id="PS50011"/>
    </source>
</evidence>
<dbReference type="PROSITE" id="PS50011">
    <property type="entry name" value="PROTEIN_KINASE_DOM"/>
    <property type="match status" value="1"/>
</dbReference>
<evidence type="ECO:0000313" key="8">
    <source>
        <dbReference type="EMBL" id="RCV45268.1"/>
    </source>
</evidence>
<evidence type="ECO:0000256" key="4">
    <source>
        <dbReference type="ARBA" id="ARBA00022840"/>
    </source>
</evidence>
<feature type="region of interest" description="Disordered" evidence="6">
    <location>
        <begin position="1"/>
        <end position="25"/>
    </location>
</feature>
<dbReference type="SUPFAM" id="SSF56112">
    <property type="entry name" value="Protein kinase-like (PK-like)"/>
    <property type="match status" value="1"/>
</dbReference>
<dbReference type="PANTHER" id="PTHR48011">
    <property type="entry name" value="CCR4-NOT TRANSCRIPTIONAL COMPLEX SUBUNIT CAF120-RELATED"/>
    <property type="match status" value="1"/>
</dbReference>
<evidence type="ECO:0000256" key="5">
    <source>
        <dbReference type="PROSITE-ProRule" id="PRU10141"/>
    </source>
</evidence>
<dbReference type="InterPro" id="IPR011009">
    <property type="entry name" value="Kinase-like_dom_sf"/>
</dbReference>
<feature type="region of interest" description="Disordered" evidence="6">
    <location>
        <begin position="401"/>
        <end position="467"/>
    </location>
</feature>
<dbReference type="CDD" id="cd06606">
    <property type="entry name" value="STKc_MAPKKK"/>
    <property type="match status" value="1"/>
</dbReference>
<feature type="compositionally biased region" description="Acidic residues" evidence="6">
    <location>
        <begin position="373"/>
        <end position="383"/>
    </location>
</feature>
<organism evidence="8">
    <name type="scientific">Setaria italica</name>
    <name type="common">Foxtail millet</name>
    <name type="synonym">Panicum italicum</name>
    <dbReference type="NCBI Taxonomy" id="4555"/>
    <lineage>
        <taxon>Eukaryota</taxon>
        <taxon>Viridiplantae</taxon>
        <taxon>Streptophyta</taxon>
        <taxon>Embryophyta</taxon>
        <taxon>Tracheophyta</taxon>
        <taxon>Spermatophyta</taxon>
        <taxon>Magnoliopsida</taxon>
        <taxon>Liliopsida</taxon>
        <taxon>Poales</taxon>
        <taxon>Poaceae</taxon>
        <taxon>PACMAD clade</taxon>
        <taxon>Panicoideae</taxon>
        <taxon>Panicodae</taxon>
        <taxon>Paniceae</taxon>
        <taxon>Cenchrinae</taxon>
        <taxon>Setaria</taxon>
    </lineage>
</organism>
<feature type="compositionally biased region" description="Low complexity" evidence="6">
    <location>
        <begin position="457"/>
        <end position="467"/>
    </location>
</feature>
<feature type="binding site" evidence="5">
    <location>
        <position position="108"/>
    </location>
    <ligand>
        <name>ATP</name>
        <dbReference type="ChEBI" id="CHEBI:30616"/>
    </ligand>
</feature>
<dbReference type="FunFam" id="1.10.510.10:FF:000716">
    <property type="entry name" value="Protein kinase byr2-like"/>
    <property type="match status" value="1"/>
</dbReference>
<reference evidence="8" key="2">
    <citation type="submission" date="2015-07" db="EMBL/GenBank/DDBJ databases">
        <authorList>
            <person name="Noorani M."/>
        </authorList>
    </citation>
    <scope>NUCLEOTIDE SEQUENCE</scope>
    <source>
        <strain evidence="8">Yugu1</strain>
    </source>
</reference>
<dbReference type="InterPro" id="IPR008271">
    <property type="entry name" value="Ser/Thr_kinase_AS"/>
</dbReference>
<feature type="compositionally biased region" description="Basic and acidic residues" evidence="6">
    <location>
        <begin position="1"/>
        <end position="11"/>
    </location>
</feature>
<proteinExistence type="predicted"/>
<dbReference type="InterPro" id="IPR052751">
    <property type="entry name" value="Plant_MAPKKK"/>
</dbReference>
<evidence type="ECO:0000256" key="1">
    <source>
        <dbReference type="ARBA" id="ARBA00022679"/>
    </source>
</evidence>
<dbReference type="GO" id="GO:0004672">
    <property type="term" value="F:protein kinase activity"/>
    <property type="evidence" value="ECO:0007669"/>
    <property type="project" value="InterPro"/>
</dbReference>
<dbReference type="SMART" id="SM00220">
    <property type="entry name" value="S_TKc"/>
    <property type="match status" value="1"/>
</dbReference>
<dbReference type="STRING" id="4555.A0A368SS63"/>
<evidence type="ECO:0000256" key="2">
    <source>
        <dbReference type="ARBA" id="ARBA00022741"/>
    </source>
</evidence>
<keyword evidence="3" id="KW-0418">Kinase</keyword>
<evidence type="ECO:0000256" key="3">
    <source>
        <dbReference type="ARBA" id="ARBA00022777"/>
    </source>
</evidence>
<sequence length="562" mass="58797">MRKKKWEENFRGRNPSPQKLQRRNGGAPHYISAIGTLPRFLHSSHHLLPLPCQLTPPHLSHSSALLWFRLQHTRMDMEWLRGKCIGRGAFGAVHLAVDRATGRAFAVKSVDAKGAPAAAAAALACLENEIRILKRLSSPYVVAYLGDGETGNTRDLLMELVPGGTAAEAAARQGSLGERGARGVLRKVAAALRYLHGEAGVVHGDVKGRNVLLGCCDAEGCGAKLADFGAARLVSEAAPRGPRGTPAWMAPEVARGGAATPASDVWSLGCTALELLTGKHPWSELGGACEVGELLLLIGFGGKRPAIPAFLSNACRDFLDKCLRRDAGQRWTCEQLLEHPFLSGAHNDACATEPFPSPSPSPRAVLDWLPSDSDSEALDDAEPESEHEVMVRAKGRVAELAASNGPRASWDWEEPDRGTGPTCAADTWAPPPSSEAPRTVPVPSTSEGAAGNGNAGGPAVPSSAAASAGSDHDVVLVGIGSGGGGGGGGARRGHGHPGCHNSHLCRIKCGFGVVGFGWPPLAVVPLMVPCTVVPLIDSIQSKFFVQSEQAMSFACCFGCLLC</sequence>
<keyword evidence="2 5" id="KW-0547">Nucleotide-binding</keyword>
<feature type="region of interest" description="Disordered" evidence="6">
    <location>
        <begin position="352"/>
        <end position="389"/>
    </location>
</feature>
<dbReference type="AlphaFoldDB" id="A0A368SS63"/>
<dbReference type="InterPro" id="IPR017441">
    <property type="entry name" value="Protein_kinase_ATP_BS"/>
</dbReference>
<dbReference type="EMBL" id="CM003536">
    <property type="protein sequence ID" value="RCV45268.1"/>
    <property type="molecule type" value="Genomic_DNA"/>
</dbReference>
<evidence type="ECO:0000256" key="6">
    <source>
        <dbReference type="SAM" id="MobiDB-lite"/>
    </source>
</evidence>
<name>A0A368SS63_SETIT</name>
<dbReference type="Pfam" id="PF00069">
    <property type="entry name" value="Pkinase"/>
    <property type="match status" value="1"/>
</dbReference>
<dbReference type="PROSITE" id="PS00108">
    <property type="entry name" value="PROTEIN_KINASE_ST"/>
    <property type="match status" value="1"/>
</dbReference>
<feature type="domain" description="Protein kinase" evidence="7">
    <location>
        <begin position="79"/>
        <end position="342"/>
    </location>
</feature>
<accession>A0A368SS63</accession>
<dbReference type="InterPro" id="IPR000719">
    <property type="entry name" value="Prot_kinase_dom"/>
</dbReference>
<dbReference type="PANTHER" id="PTHR48011:SF7">
    <property type="entry name" value="F10K1.14 PROTEIN"/>
    <property type="match status" value="1"/>
</dbReference>
<dbReference type="PROSITE" id="PS00107">
    <property type="entry name" value="PROTEIN_KINASE_ATP"/>
    <property type="match status" value="1"/>
</dbReference>